<name>A0A646KKZ5_STRJU</name>
<organism evidence="2 3">
    <name type="scientific">Streptomyces jumonjinensis</name>
    <dbReference type="NCBI Taxonomy" id="1945"/>
    <lineage>
        <taxon>Bacteria</taxon>
        <taxon>Bacillati</taxon>
        <taxon>Actinomycetota</taxon>
        <taxon>Actinomycetes</taxon>
        <taxon>Kitasatosporales</taxon>
        <taxon>Streptomycetaceae</taxon>
        <taxon>Streptomyces</taxon>
    </lineage>
</organism>
<keyword evidence="3" id="KW-1185">Reference proteome</keyword>
<evidence type="ECO:0000259" key="1">
    <source>
        <dbReference type="Pfam" id="PF10615"/>
    </source>
</evidence>
<proteinExistence type="predicted"/>
<feature type="domain" description="DUF2470" evidence="1">
    <location>
        <begin position="33"/>
        <end position="107"/>
    </location>
</feature>
<dbReference type="AlphaFoldDB" id="A0A646KKZ5"/>
<reference evidence="2 3" key="1">
    <citation type="submission" date="2019-05" db="EMBL/GenBank/DDBJ databases">
        <title>Comparative genomics and metabolomics analyses of clavulanic acid producing Streptomyces species provides insight into specialized metabolism and evolution of beta-lactam biosynthetic gene clusters.</title>
        <authorList>
            <person name="Moore M.A."/>
            <person name="Cruz-Morales P."/>
            <person name="Barona Gomez F."/>
            <person name="Kapil T."/>
        </authorList>
    </citation>
    <scope>NUCLEOTIDE SEQUENCE [LARGE SCALE GENOMIC DNA]</scope>
    <source>
        <strain evidence="2 3">NRRL 5741</strain>
    </source>
</reference>
<sequence length="127" mass="13983">EFSHAVLEAAGERVTVGLDELMEADTDPLATCEAGMLTHLIDDHGDIVDLLLRLVKPRAALGVRRALPVAIDRYGITLRLEYAHTHDDARLAFPSPVKDVDQAGARIHTLLDTARHRSPRSWLLSDS</sequence>
<dbReference type="Proteomes" id="UP000419138">
    <property type="component" value="Unassembled WGS sequence"/>
</dbReference>
<dbReference type="OrthoDB" id="3381348at2"/>
<comment type="caution">
    <text evidence="2">The sequence shown here is derived from an EMBL/GenBank/DDBJ whole genome shotgun (WGS) entry which is preliminary data.</text>
</comment>
<dbReference type="Gene3D" id="3.20.180.10">
    <property type="entry name" value="PNP-oxidase-like"/>
    <property type="match status" value="1"/>
</dbReference>
<gene>
    <name evidence="2" type="ORF">FF041_22660</name>
</gene>
<accession>A0A646KKZ5</accession>
<evidence type="ECO:0000313" key="2">
    <source>
        <dbReference type="EMBL" id="MQT02885.1"/>
    </source>
</evidence>
<feature type="non-terminal residue" evidence="2">
    <location>
        <position position="1"/>
    </location>
</feature>
<dbReference type="Pfam" id="PF10615">
    <property type="entry name" value="DUF2470"/>
    <property type="match status" value="1"/>
</dbReference>
<dbReference type="InterPro" id="IPR019595">
    <property type="entry name" value="DUF2470"/>
</dbReference>
<evidence type="ECO:0000313" key="3">
    <source>
        <dbReference type="Proteomes" id="UP000419138"/>
    </source>
</evidence>
<dbReference type="EMBL" id="VCLA01000158">
    <property type="protein sequence ID" value="MQT02885.1"/>
    <property type="molecule type" value="Genomic_DNA"/>
</dbReference>
<dbReference type="RefSeq" id="WP_153524476.1">
    <property type="nucleotide sequence ID" value="NZ_VCLA01000158.1"/>
</dbReference>
<dbReference type="InterPro" id="IPR037119">
    <property type="entry name" value="Haem_oxidase_HugZ-like_sf"/>
</dbReference>
<protein>
    <submittedName>
        <fullName evidence="2">DUF2470 domain-containing protein</fullName>
    </submittedName>
</protein>
<dbReference type="SUPFAM" id="SSF50475">
    <property type="entry name" value="FMN-binding split barrel"/>
    <property type="match status" value="1"/>
</dbReference>